<dbReference type="Proteomes" id="UP000320055">
    <property type="component" value="Unassembled WGS sequence"/>
</dbReference>
<proteinExistence type="predicted"/>
<organism evidence="1 2">
    <name type="scientific">Hyella patelloides LEGE 07179</name>
    <dbReference type="NCBI Taxonomy" id="945734"/>
    <lineage>
        <taxon>Bacteria</taxon>
        <taxon>Bacillati</taxon>
        <taxon>Cyanobacteriota</taxon>
        <taxon>Cyanophyceae</taxon>
        <taxon>Pleurocapsales</taxon>
        <taxon>Hyellaceae</taxon>
        <taxon>Hyella</taxon>
    </lineage>
</organism>
<keyword evidence="2" id="KW-1185">Reference proteome</keyword>
<gene>
    <name evidence="1" type="ORF">H1P_300044</name>
</gene>
<name>A0A563VU71_9CYAN</name>
<evidence type="ECO:0000313" key="2">
    <source>
        <dbReference type="Proteomes" id="UP000320055"/>
    </source>
</evidence>
<evidence type="ECO:0000313" key="1">
    <source>
        <dbReference type="EMBL" id="VEP15022.1"/>
    </source>
</evidence>
<dbReference type="EMBL" id="CAACVJ010000224">
    <property type="protein sequence ID" value="VEP15022.1"/>
    <property type="molecule type" value="Genomic_DNA"/>
</dbReference>
<protein>
    <submittedName>
        <fullName evidence="1">Uncharacterized protein</fullName>
    </submittedName>
</protein>
<accession>A0A563VU71</accession>
<dbReference type="AlphaFoldDB" id="A0A563VU71"/>
<sequence length="55" mass="6402">MARKSTSKDTTVSHSLIKLYTILPKFSNLHLTKTSLESNSSWIHYPNSRKIKEWP</sequence>
<reference evidence="1 2" key="1">
    <citation type="submission" date="2019-01" db="EMBL/GenBank/DDBJ databases">
        <authorList>
            <person name="Brito A."/>
        </authorList>
    </citation>
    <scope>NUCLEOTIDE SEQUENCE [LARGE SCALE GENOMIC DNA]</scope>
    <source>
        <strain evidence="1">1</strain>
    </source>
</reference>